<dbReference type="EMBL" id="WNZZ01000031">
    <property type="protein sequence ID" value="MUG25835.1"/>
    <property type="molecule type" value="Genomic_DNA"/>
</dbReference>
<accession>A0A6N8F1M5</accession>
<name>A0A6N8F1M5_PAEMA</name>
<gene>
    <name evidence="3" type="ORF">GNQ08_26085</name>
</gene>
<sequence>MNKLIVYTVTAIAALGILTSCAQESKNADLQRQSEVPSTSTAAPQNQQMEEKNTDSFKTGVFVDLDAMDDPLFNDEIKALLKTTLESLANKDEQGFRSVFQDEQVADAYMYLFGRDYYFDKYEGIEKDNSNRIVVNVTGKDRYDGEIHNPNSAYYFIQDKSGQWKLGVID</sequence>
<evidence type="ECO:0000256" key="2">
    <source>
        <dbReference type="SAM" id="SignalP"/>
    </source>
</evidence>
<organism evidence="3 4">
    <name type="scientific">Paenibacillus macerans</name>
    <name type="common">Bacillus macerans</name>
    <dbReference type="NCBI Taxonomy" id="44252"/>
    <lineage>
        <taxon>Bacteria</taxon>
        <taxon>Bacillati</taxon>
        <taxon>Bacillota</taxon>
        <taxon>Bacilli</taxon>
        <taxon>Bacillales</taxon>
        <taxon>Paenibacillaceae</taxon>
        <taxon>Paenibacillus</taxon>
    </lineage>
</organism>
<dbReference type="Proteomes" id="UP000442469">
    <property type="component" value="Unassembled WGS sequence"/>
</dbReference>
<dbReference type="PROSITE" id="PS51257">
    <property type="entry name" value="PROKAR_LIPOPROTEIN"/>
    <property type="match status" value="1"/>
</dbReference>
<feature type="region of interest" description="Disordered" evidence="1">
    <location>
        <begin position="29"/>
        <end position="53"/>
    </location>
</feature>
<reference evidence="3 4" key="1">
    <citation type="submission" date="2019-11" db="EMBL/GenBank/DDBJ databases">
        <title>Draft genome sequences of five Paenibacillus species of dairy origin.</title>
        <authorList>
            <person name="Olajide A.M."/>
            <person name="Chen S."/>
            <person name="Lapointe G."/>
        </authorList>
    </citation>
    <scope>NUCLEOTIDE SEQUENCE [LARGE SCALE GENOMIC DNA]</scope>
    <source>
        <strain evidence="3 4">3CT49</strain>
    </source>
</reference>
<feature type="compositionally biased region" description="Polar residues" evidence="1">
    <location>
        <begin position="29"/>
        <end position="48"/>
    </location>
</feature>
<evidence type="ECO:0000313" key="4">
    <source>
        <dbReference type="Proteomes" id="UP000442469"/>
    </source>
</evidence>
<evidence type="ECO:0008006" key="5">
    <source>
        <dbReference type="Google" id="ProtNLM"/>
    </source>
</evidence>
<evidence type="ECO:0000313" key="3">
    <source>
        <dbReference type="EMBL" id="MUG25835.1"/>
    </source>
</evidence>
<feature type="signal peptide" evidence="2">
    <location>
        <begin position="1"/>
        <end position="22"/>
    </location>
</feature>
<comment type="caution">
    <text evidence="3">The sequence shown here is derived from an EMBL/GenBank/DDBJ whole genome shotgun (WGS) entry which is preliminary data.</text>
</comment>
<dbReference type="AlphaFoldDB" id="A0A6N8F1M5"/>
<evidence type="ECO:0000256" key="1">
    <source>
        <dbReference type="SAM" id="MobiDB-lite"/>
    </source>
</evidence>
<proteinExistence type="predicted"/>
<keyword evidence="2" id="KW-0732">Signal</keyword>
<dbReference type="RefSeq" id="WP_155621158.1">
    <property type="nucleotide sequence ID" value="NZ_CP086393.1"/>
</dbReference>
<protein>
    <recommendedName>
        <fullName evidence="5">Lipoprotein</fullName>
    </recommendedName>
</protein>
<feature type="chain" id="PRO_5026736152" description="Lipoprotein" evidence="2">
    <location>
        <begin position="23"/>
        <end position="170"/>
    </location>
</feature>